<keyword evidence="1" id="KW-0472">Membrane</keyword>
<dbReference type="RefSeq" id="WP_153820103.1">
    <property type="nucleotide sequence ID" value="NZ_WJIE01000004.1"/>
</dbReference>
<gene>
    <name evidence="2" type="ORF">GF068_15080</name>
</gene>
<dbReference type="EMBL" id="WJIE01000004">
    <property type="protein sequence ID" value="MRG93245.1"/>
    <property type="molecule type" value="Genomic_DNA"/>
</dbReference>
<dbReference type="AlphaFoldDB" id="A0A6N7PSM2"/>
<evidence type="ECO:0000313" key="2">
    <source>
        <dbReference type="EMBL" id="MRG93245.1"/>
    </source>
</evidence>
<evidence type="ECO:0000256" key="1">
    <source>
        <dbReference type="SAM" id="Phobius"/>
    </source>
</evidence>
<reference evidence="2 3" key="1">
    <citation type="submission" date="2019-10" db="EMBL/GenBank/DDBJ databases">
        <title>A soil myxobacterium in the family Polyangiaceae.</title>
        <authorList>
            <person name="Li Y."/>
            <person name="Wang J."/>
        </authorList>
    </citation>
    <scope>NUCLEOTIDE SEQUENCE [LARGE SCALE GENOMIC DNA]</scope>
    <source>
        <strain evidence="2 3">DSM 14734</strain>
    </source>
</reference>
<comment type="caution">
    <text evidence="2">The sequence shown here is derived from an EMBL/GenBank/DDBJ whole genome shotgun (WGS) entry which is preliminary data.</text>
</comment>
<accession>A0A6N7PSM2</accession>
<protein>
    <submittedName>
        <fullName evidence="2">Uncharacterized protein</fullName>
    </submittedName>
</protein>
<sequence length="56" mass="5959">MSFVQTKTERPPEGLARGVLVAPWWAVAALGAAVVLGAIVYLALRARRASKRAKSP</sequence>
<name>A0A6N7PSM2_9BACT</name>
<feature type="transmembrane region" description="Helical" evidence="1">
    <location>
        <begin position="20"/>
        <end position="44"/>
    </location>
</feature>
<keyword evidence="3" id="KW-1185">Reference proteome</keyword>
<dbReference type="Proteomes" id="UP000440224">
    <property type="component" value="Unassembled WGS sequence"/>
</dbReference>
<keyword evidence="1" id="KW-0812">Transmembrane</keyword>
<evidence type="ECO:0000313" key="3">
    <source>
        <dbReference type="Proteomes" id="UP000440224"/>
    </source>
</evidence>
<keyword evidence="1" id="KW-1133">Transmembrane helix</keyword>
<organism evidence="2 3">
    <name type="scientific">Polyangium spumosum</name>
    <dbReference type="NCBI Taxonomy" id="889282"/>
    <lineage>
        <taxon>Bacteria</taxon>
        <taxon>Pseudomonadati</taxon>
        <taxon>Myxococcota</taxon>
        <taxon>Polyangia</taxon>
        <taxon>Polyangiales</taxon>
        <taxon>Polyangiaceae</taxon>
        <taxon>Polyangium</taxon>
    </lineage>
</organism>
<proteinExistence type="predicted"/>